<dbReference type="InterPro" id="IPR036102">
    <property type="entry name" value="OsmC/Ohrsf"/>
</dbReference>
<dbReference type="AlphaFoldDB" id="A0A7S8IF73"/>
<accession>A0A7S8IF73</accession>
<sequence length="154" mass="17439">MAKTYIQLGAEGYRTRIQSRDHVFYADEPVDSGGENSGPMPTELLMGALGACIAITCRLYAERKKWPLEGIEIELDYERFSGKDYEGYIGDELFVHEISKFIAFKGDLTEEQRERLLEIAGRCPVHRLIALPSFFKEELVDDIDMPAVTSLAQD</sequence>
<name>A0A7S8IF73_9CHLR</name>
<proteinExistence type="predicted"/>
<dbReference type="KEGG" id="pmet:G4Y79_23575"/>
<dbReference type="EMBL" id="CP062983">
    <property type="protein sequence ID" value="QPC82633.1"/>
    <property type="molecule type" value="Genomic_DNA"/>
</dbReference>
<dbReference type="PANTHER" id="PTHR39624:SF2">
    <property type="entry name" value="OSMC-LIKE PROTEIN"/>
    <property type="match status" value="1"/>
</dbReference>
<keyword evidence="2" id="KW-1185">Reference proteome</keyword>
<gene>
    <name evidence="1" type="ORF">G4Y79_23575</name>
</gene>
<dbReference type="Proteomes" id="UP000594468">
    <property type="component" value="Chromosome"/>
</dbReference>
<dbReference type="RefSeq" id="WP_195170702.1">
    <property type="nucleotide sequence ID" value="NZ_CP062983.1"/>
</dbReference>
<dbReference type="SUPFAM" id="SSF82784">
    <property type="entry name" value="OsmC-like"/>
    <property type="match status" value="1"/>
</dbReference>
<protein>
    <submittedName>
        <fullName evidence="1">OsmC family protein</fullName>
    </submittedName>
</protein>
<dbReference type="PANTHER" id="PTHR39624">
    <property type="entry name" value="PROTEIN INVOLVED IN RIMO-MEDIATED BETA-METHYLTHIOLATION OF RIBOSOMAL PROTEIN S12 YCAO"/>
    <property type="match status" value="1"/>
</dbReference>
<dbReference type="Gene3D" id="3.30.300.20">
    <property type="match status" value="1"/>
</dbReference>
<evidence type="ECO:0000313" key="1">
    <source>
        <dbReference type="EMBL" id="QPC82633.1"/>
    </source>
</evidence>
<reference evidence="1 2" key="1">
    <citation type="submission" date="2020-02" db="EMBL/GenBank/DDBJ databases">
        <authorList>
            <person name="Zheng R.K."/>
            <person name="Sun C.M."/>
        </authorList>
    </citation>
    <scope>NUCLEOTIDE SEQUENCE [LARGE SCALE GENOMIC DNA]</scope>
    <source>
        <strain evidence="2">rifampicinis</strain>
    </source>
</reference>
<evidence type="ECO:0000313" key="2">
    <source>
        <dbReference type="Proteomes" id="UP000594468"/>
    </source>
</evidence>
<dbReference type="InterPro" id="IPR003718">
    <property type="entry name" value="OsmC/Ohr_fam"/>
</dbReference>
<organism evidence="1 2">
    <name type="scientific">Phototrophicus methaneseepsis</name>
    <dbReference type="NCBI Taxonomy" id="2710758"/>
    <lineage>
        <taxon>Bacteria</taxon>
        <taxon>Bacillati</taxon>
        <taxon>Chloroflexota</taxon>
        <taxon>Candidatus Thermofontia</taxon>
        <taxon>Phototrophicales</taxon>
        <taxon>Phototrophicaceae</taxon>
        <taxon>Phototrophicus</taxon>
    </lineage>
</organism>
<dbReference type="Pfam" id="PF02566">
    <property type="entry name" value="OsmC"/>
    <property type="match status" value="1"/>
</dbReference>
<dbReference type="InterPro" id="IPR015946">
    <property type="entry name" value="KH_dom-like_a/b"/>
</dbReference>